<reference evidence="2" key="1">
    <citation type="submission" date="2024-06" db="EMBL/GenBank/DDBJ databases">
        <title>Multi-omics analyses provide insights into the biosynthesis of the anticancer antibiotic pleurotin in Hohenbuehelia grisea.</title>
        <authorList>
            <person name="Weaver J.A."/>
            <person name="Alberti F."/>
        </authorList>
    </citation>
    <scope>NUCLEOTIDE SEQUENCE [LARGE SCALE GENOMIC DNA]</scope>
    <source>
        <strain evidence="2">T-177</strain>
    </source>
</reference>
<sequence length="251" mass="27999">MQGQRQANHIPAEFLTVFPSKPEMVHPYKMPCPAATVDSSSIVEPCCGGNADIKNELRRFIHSRWGSDFKVDETLARHDVLTVIQSVLPEWGVTFTELSLNLKEVPARNKGVSIAGLLLGQHSGELTSPEYPFLSGPVFLVMYCKITISSSQLNEMGLVSPGPHHETSCMYAIKTGCRHGVITRERLFTWVAYCMMDFMYEANSYRTTSRRSSPISLLNRLRLLSVVAPMSAAGAPKPQEFVVYPRFLLMS</sequence>
<evidence type="ECO:0000313" key="2">
    <source>
        <dbReference type="Proteomes" id="UP001556367"/>
    </source>
</evidence>
<evidence type="ECO:0000313" key="1">
    <source>
        <dbReference type="EMBL" id="KAL0947501.1"/>
    </source>
</evidence>
<protein>
    <submittedName>
        <fullName evidence="1">Uncharacterized protein</fullName>
    </submittedName>
</protein>
<keyword evidence="2" id="KW-1185">Reference proteome</keyword>
<accession>A0ABR3IWB0</accession>
<dbReference type="EMBL" id="JASNQZ010000015">
    <property type="protein sequence ID" value="KAL0947501.1"/>
    <property type="molecule type" value="Genomic_DNA"/>
</dbReference>
<name>A0ABR3IWB0_9AGAR</name>
<gene>
    <name evidence="1" type="ORF">HGRIS_013601</name>
</gene>
<proteinExistence type="predicted"/>
<organism evidence="1 2">
    <name type="scientific">Hohenbuehelia grisea</name>
    <dbReference type="NCBI Taxonomy" id="104357"/>
    <lineage>
        <taxon>Eukaryota</taxon>
        <taxon>Fungi</taxon>
        <taxon>Dikarya</taxon>
        <taxon>Basidiomycota</taxon>
        <taxon>Agaricomycotina</taxon>
        <taxon>Agaricomycetes</taxon>
        <taxon>Agaricomycetidae</taxon>
        <taxon>Agaricales</taxon>
        <taxon>Pleurotineae</taxon>
        <taxon>Pleurotaceae</taxon>
        <taxon>Hohenbuehelia</taxon>
    </lineage>
</organism>
<comment type="caution">
    <text evidence="1">The sequence shown here is derived from an EMBL/GenBank/DDBJ whole genome shotgun (WGS) entry which is preliminary data.</text>
</comment>
<dbReference type="Proteomes" id="UP001556367">
    <property type="component" value="Unassembled WGS sequence"/>
</dbReference>